<keyword evidence="2" id="KW-1185">Reference proteome</keyword>
<comment type="caution">
    <text evidence="1">The sequence shown here is derived from an EMBL/GenBank/DDBJ whole genome shotgun (WGS) entry which is preliminary data.</text>
</comment>
<gene>
    <name evidence="1" type="ORF">E4U43_008660</name>
</gene>
<name>A0A9P7NAL3_9HYPO</name>
<proteinExistence type="predicted"/>
<sequence length="103" mass="11756">MACWVGPRGAPGWERPIFSMHYESKLRMVLGITNHLYIHSHTNSCLRRLRIENRHDYDHDHESDAQAIDLTAGHGRGIHLVTTRRFGQSWARGEPKDGGQGID</sequence>
<evidence type="ECO:0000313" key="1">
    <source>
        <dbReference type="EMBL" id="KAG6009847.1"/>
    </source>
</evidence>
<dbReference type="AlphaFoldDB" id="A0A9P7NAL3"/>
<accession>A0A9P7NAL3</accession>
<evidence type="ECO:0000313" key="2">
    <source>
        <dbReference type="Proteomes" id="UP000748025"/>
    </source>
</evidence>
<reference evidence="1" key="1">
    <citation type="journal article" date="2020" name="bioRxiv">
        <title>Whole genome comparisons of ergot fungi reveals the divergence and evolution of species within the genus Claviceps are the result of varying mechanisms driving genome evolution and host range expansion.</title>
        <authorList>
            <person name="Wyka S.A."/>
            <person name="Mondo S.J."/>
            <person name="Liu M."/>
            <person name="Dettman J."/>
            <person name="Nalam V."/>
            <person name="Broders K.D."/>
        </authorList>
    </citation>
    <scope>NUCLEOTIDE SEQUENCE</scope>
    <source>
        <strain evidence="1">CCC 602</strain>
    </source>
</reference>
<organism evidence="1 2">
    <name type="scientific">Claviceps pusilla</name>
    <dbReference type="NCBI Taxonomy" id="123648"/>
    <lineage>
        <taxon>Eukaryota</taxon>
        <taxon>Fungi</taxon>
        <taxon>Dikarya</taxon>
        <taxon>Ascomycota</taxon>
        <taxon>Pezizomycotina</taxon>
        <taxon>Sordariomycetes</taxon>
        <taxon>Hypocreomycetidae</taxon>
        <taxon>Hypocreales</taxon>
        <taxon>Clavicipitaceae</taxon>
        <taxon>Claviceps</taxon>
    </lineage>
</organism>
<dbReference type="Proteomes" id="UP000748025">
    <property type="component" value="Unassembled WGS sequence"/>
</dbReference>
<dbReference type="EMBL" id="SRPW01000979">
    <property type="protein sequence ID" value="KAG6009847.1"/>
    <property type="molecule type" value="Genomic_DNA"/>
</dbReference>
<protein>
    <submittedName>
        <fullName evidence="1">Uncharacterized protein</fullName>
    </submittedName>
</protein>